<accession>A0AAE2YNJ4</accession>
<keyword evidence="4" id="KW-1185">Reference proteome</keyword>
<feature type="domain" description="DUF4168" evidence="2">
    <location>
        <begin position="49"/>
        <end position="124"/>
    </location>
</feature>
<evidence type="ECO:0000256" key="1">
    <source>
        <dbReference type="SAM" id="SignalP"/>
    </source>
</evidence>
<organism evidence="3 4">
    <name type="scientific">Igneacidithiobacillus copahuensis</name>
    <dbReference type="NCBI Taxonomy" id="2724909"/>
    <lineage>
        <taxon>Bacteria</taxon>
        <taxon>Pseudomonadati</taxon>
        <taxon>Pseudomonadota</taxon>
        <taxon>Acidithiobacillia</taxon>
        <taxon>Acidithiobacillales</taxon>
        <taxon>Acidithiobacillaceae</taxon>
        <taxon>Igneacidithiobacillus</taxon>
    </lineage>
</organism>
<gene>
    <name evidence="3" type="ORF">HFQ13_03435</name>
</gene>
<sequence length="133" mass="14552">MRKGIIVGIASSATLIFGSTLALASTAMPAQTTPAQPMSPAPAKQHVDQQELHHFAAAVKEIQPIDMQAHTVISDKSMSEKEKHQKLEGYNKKITAILAQHHLTPMKYEALLKKAETDPAFAKRTESALHEMN</sequence>
<evidence type="ECO:0000259" key="2">
    <source>
        <dbReference type="Pfam" id="PF13767"/>
    </source>
</evidence>
<reference evidence="3" key="1">
    <citation type="journal article" date="2021" name="ISME J.">
        <title>Genomic evolution of the class Acidithiobacillia: deep-branching Proteobacteria living in extreme acidic conditions.</title>
        <authorList>
            <person name="Moya-Beltran A."/>
            <person name="Beard S."/>
            <person name="Rojas-Villalobos C."/>
            <person name="Issotta F."/>
            <person name="Gallardo Y."/>
            <person name="Ulloa R."/>
            <person name="Giaveno A."/>
            <person name="Degli Esposti M."/>
            <person name="Johnson D.B."/>
            <person name="Quatrini R."/>
        </authorList>
    </citation>
    <scope>NUCLEOTIDE SEQUENCE</scope>
    <source>
        <strain evidence="3">VAN18-1</strain>
    </source>
</reference>
<dbReference type="InterPro" id="IPR025433">
    <property type="entry name" value="DUF4168"/>
</dbReference>
<dbReference type="Pfam" id="PF13767">
    <property type="entry name" value="DUF4168"/>
    <property type="match status" value="1"/>
</dbReference>
<proteinExistence type="predicted"/>
<keyword evidence="1" id="KW-0732">Signal</keyword>
<evidence type="ECO:0000313" key="4">
    <source>
        <dbReference type="Proteomes" id="UP001197378"/>
    </source>
</evidence>
<dbReference type="AlphaFoldDB" id="A0AAE2YNJ4"/>
<protein>
    <submittedName>
        <fullName evidence="3">DUF4168 domain-containing protein</fullName>
    </submittedName>
</protein>
<dbReference type="EMBL" id="JAAXYO010000039">
    <property type="protein sequence ID" value="MBU2787272.1"/>
    <property type="molecule type" value="Genomic_DNA"/>
</dbReference>
<feature type="chain" id="PRO_5042101877" evidence="1">
    <location>
        <begin position="25"/>
        <end position="133"/>
    </location>
</feature>
<feature type="signal peptide" evidence="1">
    <location>
        <begin position="1"/>
        <end position="24"/>
    </location>
</feature>
<evidence type="ECO:0000313" key="3">
    <source>
        <dbReference type="EMBL" id="MBU2787272.1"/>
    </source>
</evidence>
<name>A0AAE2YNJ4_9PROT</name>
<comment type="caution">
    <text evidence="3">The sequence shown here is derived from an EMBL/GenBank/DDBJ whole genome shotgun (WGS) entry which is preliminary data.</text>
</comment>
<dbReference type="Proteomes" id="UP001197378">
    <property type="component" value="Unassembled WGS sequence"/>
</dbReference>